<dbReference type="EMBL" id="BQXS01009757">
    <property type="protein sequence ID" value="GKT31866.1"/>
    <property type="molecule type" value="Genomic_DNA"/>
</dbReference>
<evidence type="ECO:0000256" key="7">
    <source>
        <dbReference type="ARBA" id="ARBA00023136"/>
    </source>
</evidence>
<feature type="transmembrane region" description="Helical" evidence="12">
    <location>
        <begin position="168"/>
        <end position="192"/>
    </location>
</feature>
<dbReference type="PANTHER" id="PTHR14269">
    <property type="entry name" value="CDP-DIACYLGLYCEROL--GLYCEROL-3-PHOSPHATE 3-PHOSPHATIDYLTRANSFERASE-RELATED"/>
    <property type="match status" value="1"/>
</dbReference>
<dbReference type="InterPro" id="IPR048254">
    <property type="entry name" value="CDP_ALCOHOL_P_TRANSF_CS"/>
</dbReference>
<keyword evidence="7 12" id="KW-0472">Membrane</keyword>
<keyword evidence="3 10" id="KW-0808">Transferase</keyword>
<evidence type="ECO:0000256" key="12">
    <source>
        <dbReference type="SAM" id="Phobius"/>
    </source>
</evidence>
<evidence type="ECO:0000256" key="1">
    <source>
        <dbReference type="ARBA" id="ARBA00004141"/>
    </source>
</evidence>
<feature type="compositionally biased region" description="Basic and acidic residues" evidence="11">
    <location>
        <begin position="229"/>
        <end position="239"/>
    </location>
</feature>
<keyword evidence="14" id="KW-1185">Reference proteome</keyword>
<evidence type="ECO:0000256" key="9">
    <source>
        <dbReference type="ARBA" id="ARBA00023264"/>
    </source>
</evidence>
<evidence type="ECO:0000313" key="13">
    <source>
        <dbReference type="EMBL" id="GKT31866.1"/>
    </source>
</evidence>
<proteinExistence type="inferred from homology"/>
<comment type="caution">
    <text evidence="13">The sequence shown here is derived from an EMBL/GenBank/DDBJ whole genome shotgun (WGS) entry which is preliminary data.</text>
</comment>
<evidence type="ECO:0000256" key="6">
    <source>
        <dbReference type="ARBA" id="ARBA00023098"/>
    </source>
</evidence>
<dbReference type="InterPro" id="IPR000462">
    <property type="entry name" value="CDP-OH_P_trans"/>
</dbReference>
<evidence type="ECO:0000256" key="3">
    <source>
        <dbReference type="ARBA" id="ARBA00022679"/>
    </source>
</evidence>
<keyword evidence="5 12" id="KW-1133">Transmembrane helix</keyword>
<evidence type="ECO:0000313" key="14">
    <source>
        <dbReference type="Proteomes" id="UP001057375"/>
    </source>
</evidence>
<keyword evidence="8" id="KW-0594">Phospholipid biosynthesis</keyword>
<keyword evidence="2" id="KW-0444">Lipid biosynthesis</keyword>
<evidence type="ECO:0000256" key="8">
    <source>
        <dbReference type="ARBA" id="ARBA00023209"/>
    </source>
</evidence>
<comment type="similarity">
    <text evidence="10">Belongs to the CDP-alcohol phosphatidyltransferase class-I family.</text>
</comment>
<evidence type="ECO:0000256" key="2">
    <source>
        <dbReference type="ARBA" id="ARBA00022516"/>
    </source>
</evidence>
<keyword evidence="6" id="KW-0443">Lipid metabolism</keyword>
<keyword evidence="4 12" id="KW-0812">Transmembrane</keyword>
<accession>A0ABQ5KIW8</accession>
<keyword evidence="9" id="KW-1208">Phospholipid metabolism</keyword>
<feature type="transmembrane region" description="Helical" evidence="12">
    <location>
        <begin position="12"/>
        <end position="33"/>
    </location>
</feature>
<gene>
    <name evidence="13" type="ORF">ADUPG1_006196</name>
</gene>
<comment type="subcellular location">
    <subcellularLocation>
        <location evidence="1">Membrane</location>
        <topology evidence="1">Multi-pass membrane protein</topology>
    </subcellularLocation>
</comment>
<organism evidence="13 14">
    <name type="scientific">Aduncisulcus paluster</name>
    <dbReference type="NCBI Taxonomy" id="2918883"/>
    <lineage>
        <taxon>Eukaryota</taxon>
        <taxon>Metamonada</taxon>
        <taxon>Carpediemonas-like organisms</taxon>
        <taxon>Aduncisulcus</taxon>
    </lineage>
</organism>
<dbReference type="InterPro" id="IPR043130">
    <property type="entry name" value="CDP-OH_PTrfase_TM_dom"/>
</dbReference>
<evidence type="ECO:0000256" key="5">
    <source>
        <dbReference type="ARBA" id="ARBA00022989"/>
    </source>
</evidence>
<evidence type="ECO:0000256" key="11">
    <source>
        <dbReference type="SAM" id="MobiDB-lite"/>
    </source>
</evidence>
<dbReference type="Pfam" id="PF01066">
    <property type="entry name" value="CDP-OH_P_transf"/>
    <property type="match status" value="1"/>
</dbReference>
<evidence type="ECO:0000256" key="10">
    <source>
        <dbReference type="RuleBase" id="RU003750"/>
    </source>
</evidence>
<reference evidence="13" key="1">
    <citation type="submission" date="2022-03" db="EMBL/GenBank/DDBJ databases">
        <title>Draft genome sequence of Aduncisulcus paluster, a free-living microaerophilic Fornicata.</title>
        <authorList>
            <person name="Yuyama I."/>
            <person name="Kume K."/>
            <person name="Tamura T."/>
            <person name="Inagaki Y."/>
            <person name="Hashimoto T."/>
        </authorList>
    </citation>
    <scope>NUCLEOTIDE SEQUENCE</scope>
    <source>
        <strain evidence="13">NY0171</strain>
    </source>
</reference>
<dbReference type="PROSITE" id="PS00379">
    <property type="entry name" value="CDP_ALCOHOL_P_TRANSF"/>
    <property type="match status" value="1"/>
</dbReference>
<dbReference type="PANTHER" id="PTHR14269:SF11">
    <property type="entry name" value="CDP-DIACYLGLYCEROL--GLYCEROL-3-PHOSPHATE 3-PHOSPHATIDYLTRANSFERASE"/>
    <property type="match status" value="1"/>
</dbReference>
<sequence length="239" mass="27016">MAIKRTGFEKQIANLLSLSRVIGLFLVTCFLFLKFKYSQTCAFVSFIFFSITDALDGAVARSLGTVSVFGILFDAITDKVLTTGVLVTLLVIGEFPKWYLFPILLILSREFLVTGLRLVAAARNQVLSAEKHGKIKTALQMVSICIMLARRAAMEVVPLTKEHDLFRYLYWVGIGSFFGAALLTFLSGIIYFTKYSELFLDDDQTAALKTKRKEREEKKRMKMKKRAKKWEGKAKKPVA</sequence>
<feature type="region of interest" description="Disordered" evidence="11">
    <location>
        <begin position="211"/>
        <end position="239"/>
    </location>
</feature>
<dbReference type="Gene3D" id="1.20.120.1760">
    <property type="match status" value="1"/>
</dbReference>
<protein>
    <submittedName>
        <fullName evidence="13">CDP-alcohol phosphatidyltransferase like protein</fullName>
    </submittedName>
</protein>
<dbReference type="Proteomes" id="UP001057375">
    <property type="component" value="Unassembled WGS sequence"/>
</dbReference>
<dbReference type="InterPro" id="IPR050324">
    <property type="entry name" value="CDP-alcohol_PTase-I"/>
</dbReference>
<evidence type="ECO:0000256" key="4">
    <source>
        <dbReference type="ARBA" id="ARBA00022692"/>
    </source>
</evidence>
<name>A0ABQ5KIW8_9EUKA</name>